<evidence type="ECO:0000313" key="1">
    <source>
        <dbReference type="EMBL" id="WAA12924.1"/>
    </source>
</evidence>
<dbReference type="Pfam" id="PF04134">
    <property type="entry name" value="DCC1-like"/>
    <property type="match status" value="1"/>
</dbReference>
<gene>
    <name evidence="1" type="ORF">OE105_01905</name>
</gene>
<accession>A0A9E8M258</accession>
<name>A0A9E8M258_9BACI</name>
<sequence>MHVLIYDGECSVCSRLIRFIVRFNSNPNLRITDLQSDWTKKNCPDCVQFDSVIFFYNEKQYLYSDAIIHLLATIHPFFKPMLVCKMIPVKFRDGLYKFIAKRRKQILKNQCPVMDKKMRDLFLT</sequence>
<dbReference type="PANTHER" id="PTHR33639">
    <property type="entry name" value="THIOL-DISULFIDE OXIDOREDUCTASE DCC"/>
    <property type="match status" value="1"/>
</dbReference>
<dbReference type="KEGG" id="fhl:OE105_01905"/>
<reference evidence="1" key="1">
    <citation type="submission" date="2022-09" db="EMBL/GenBank/DDBJ databases">
        <title>Complete Genomes of Fervidibacillus albus and Fervidibacillus halotolerans isolated from tidal flat sediments.</title>
        <authorList>
            <person name="Kwon K.K."/>
            <person name="Yang S.-H."/>
            <person name="Park M.J."/>
            <person name="Oh H.-M."/>
        </authorList>
    </citation>
    <scope>NUCLEOTIDE SEQUENCE</scope>
    <source>
        <strain evidence="1">MEBiC13594</strain>
    </source>
</reference>
<protein>
    <submittedName>
        <fullName evidence="1">DUF393 domain-containing protein</fullName>
    </submittedName>
</protein>
<dbReference type="InterPro" id="IPR007263">
    <property type="entry name" value="DCC1-like"/>
</dbReference>
<keyword evidence="2" id="KW-1185">Reference proteome</keyword>
<dbReference type="InterPro" id="IPR052927">
    <property type="entry name" value="DCC_oxidoreductase"/>
</dbReference>
<proteinExistence type="predicted"/>
<dbReference type="RefSeq" id="WP_275421056.1">
    <property type="nucleotide sequence ID" value="NZ_CP106877.1"/>
</dbReference>
<evidence type="ECO:0000313" key="2">
    <source>
        <dbReference type="Proteomes" id="UP001164726"/>
    </source>
</evidence>
<dbReference type="Proteomes" id="UP001164726">
    <property type="component" value="Chromosome"/>
</dbReference>
<dbReference type="GO" id="GO:0015035">
    <property type="term" value="F:protein-disulfide reductase activity"/>
    <property type="evidence" value="ECO:0007669"/>
    <property type="project" value="InterPro"/>
</dbReference>
<organism evidence="1 2">
    <name type="scientific">Fervidibacillus halotolerans</name>
    <dbReference type="NCBI Taxonomy" id="2980027"/>
    <lineage>
        <taxon>Bacteria</taxon>
        <taxon>Bacillati</taxon>
        <taxon>Bacillota</taxon>
        <taxon>Bacilli</taxon>
        <taxon>Bacillales</taxon>
        <taxon>Bacillaceae</taxon>
        <taxon>Fervidibacillus</taxon>
    </lineage>
</organism>
<dbReference type="EMBL" id="CP106877">
    <property type="protein sequence ID" value="WAA12924.1"/>
    <property type="molecule type" value="Genomic_DNA"/>
</dbReference>
<dbReference type="PANTHER" id="PTHR33639:SF2">
    <property type="entry name" value="DUF393 DOMAIN-CONTAINING PROTEIN"/>
    <property type="match status" value="1"/>
</dbReference>
<dbReference type="AlphaFoldDB" id="A0A9E8M258"/>